<dbReference type="Pfam" id="PF02825">
    <property type="entry name" value="WWE"/>
    <property type="match status" value="1"/>
</dbReference>
<dbReference type="GO" id="GO:0008270">
    <property type="term" value="F:zinc ion binding"/>
    <property type="evidence" value="ECO:0007669"/>
    <property type="project" value="UniProtKB-KW"/>
</dbReference>
<dbReference type="PANTHER" id="PTHR45740:SF2">
    <property type="entry name" value="POLY [ADP-RIBOSE] POLYMERASE"/>
    <property type="match status" value="1"/>
</dbReference>
<dbReference type="InterPro" id="IPR041686">
    <property type="entry name" value="Znf-CCCH_3"/>
</dbReference>
<feature type="compositionally biased region" description="Basic residues" evidence="5">
    <location>
        <begin position="147"/>
        <end position="159"/>
    </location>
</feature>
<dbReference type="PROSITE" id="PS51059">
    <property type="entry name" value="PARP_CATALYTIC"/>
    <property type="match status" value="1"/>
</dbReference>
<dbReference type="SMART" id="SM00356">
    <property type="entry name" value="ZnF_C3H1"/>
    <property type="match status" value="3"/>
</dbReference>
<feature type="domain" description="C3H1-type" evidence="6">
    <location>
        <begin position="22"/>
        <end position="48"/>
    </location>
</feature>
<feature type="non-terminal residue" evidence="9">
    <location>
        <position position="1"/>
    </location>
</feature>
<evidence type="ECO:0000259" key="8">
    <source>
        <dbReference type="PROSITE" id="PS51059"/>
    </source>
</evidence>
<evidence type="ECO:0000313" key="9">
    <source>
        <dbReference type="EMBL" id="KAB7501409.1"/>
    </source>
</evidence>
<dbReference type="AlphaFoldDB" id="A0A5N5T5L4"/>
<comment type="similarity">
    <text evidence="3">Belongs to the ARTD/PARP family.</text>
</comment>
<dbReference type="Gene3D" id="3.30.1370.210">
    <property type="match status" value="1"/>
</dbReference>
<dbReference type="Gene3D" id="4.10.1000.10">
    <property type="entry name" value="Zinc finger, CCCH-type"/>
    <property type="match status" value="1"/>
</dbReference>
<dbReference type="PROSITE" id="PS50918">
    <property type="entry name" value="WWE"/>
    <property type="match status" value="1"/>
</dbReference>
<protein>
    <submittedName>
        <fullName evidence="9">Poly [ADP-ribose] polymerase 12</fullName>
    </submittedName>
</protein>
<comment type="subcellular location">
    <subcellularLocation>
        <location evidence="1">Nucleus</location>
    </subcellularLocation>
</comment>
<reference evidence="9 10" key="1">
    <citation type="journal article" date="2019" name="PLoS Biol.">
        <title>Sex chromosomes control vertical transmission of feminizing Wolbachia symbionts in an isopod.</title>
        <authorList>
            <person name="Becking T."/>
            <person name="Chebbi M.A."/>
            <person name="Giraud I."/>
            <person name="Moumen B."/>
            <person name="Laverre T."/>
            <person name="Caubet Y."/>
            <person name="Peccoud J."/>
            <person name="Gilbert C."/>
            <person name="Cordaux R."/>
        </authorList>
    </citation>
    <scope>NUCLEOTIDE SEQUENCE [LARGE SCALE GENOMIC DNA]</scope>
    <source>
        <strain evidence="9">ANa2</strain>
        <tissue evidence="9">Whole body excluding digestive tract and cuticle</tissue>
    </source>
</reference>
<evidence type="ECO:0000256" key="1">
    <source>
        <dbReference type="ARBA" id="ARBA00004123"/>
    </source>
</evidence>
<evidence type="ECO:0000313" key="10">
    <source>
        <dbReference type="Proteomes" id="UP000326759"/>
    </source>
</evidence>
<dbReference type="OrthoDB" id="6366153at2759"/>
<feature type="domain" description="WWE" evidence="7">
    <location>
        <begin position="555"/>
        <end position="642"/>
    </location>
</feature>
<keyword evidence="2" id="KW-0539">Nucleus</keyword>
<evidence type="ECO:0000256" key="2">
    <source>
        <dbReference type="ARBA" id="ARBA00023242"/>
    </source>
</evidence>
<dbReference type="EMBL" id="SEYY01010734">
    <property type="protein sequence ID" value="KAB7501409.1"/>
    <property type="molecule type" value="Genomic_DNA"/>
</dbReference>
<evidence type="ECO:0000259" key="6">
    <source>
        <dbReference type="PROSITE" id="PS50103"/>
    </source>
</evidence>
<dbReference type="PANTHER" id="PTHR45740">
    <property type="entry name" value="POLY [ADP-RIBOSE] POLYMERASE"/>
    <property type="match status" value="1"/>
</dbReference>
<dbReference type="Pfam" id="PF15663">
    <property type="entry name" value="zf-CCCH_3"/>
    <property type="match status" value="1"/>
</dbReference>
<dbReference type="CDD" id="cd01439">
    <property type="entry name" value="TCCD_inducible_PARP_like"/>
    <property type="match status" value="1"/>
</dbReference>
<feature type="compositionally biased region" description="Basic and acidic residues" evidence="5">
    <location>
        <begin position="122"/>
        <end position="134"/>
    </location>
</feature>
<evidence type="ECO:0000256" key="5">
    <source>
        <dbReference type="SAM" id="MobiDB-lite"/>
    </source>
</evidence>
<dbReference type="Gene3D" id="3.90.228.10">
    <property type="match status" value="1"/>
</dbReference>
<keyword evidence="4" id="KW-0479">Metal-binding</keyword>
<feature type="domain" description="PARP catalytic" evidence="8">
    <location>
        <begin position="657"/>
        <end position="854"/>
    </location>
</feature>
<evidence type="ECO:0000259" key="7">
    <source>
        <dbReference type="PROSITE" id="PS50918"/>
    </source>
</evidence>
<sequence length="854" mass="97461">IFNFFFILKGSSCPYRHEPAALRKETVCTFWLKGRCSTPHCTFRHMYLSKDRSKIPCFYESQPSGCEKRHCPFMHNSDLNSSKPATTYVIPVPKPNKESRREIPCSPSLSRDMCKLLEKMVGNRDGPKSFRNERQSPSSVQTLGRGKSNHLKGKNTRRGAKSLQDLVGSPIVISYGHQTSNDLTGPNLAKCLSEFDGFEATLLTLFRNYQYQPEFIERLITVNGLSFKLDGESVCLRPQVNICLSHLKVTGCQYSHCCYCIHMCLKYLIGDCDDNDCIFGHQWHTNHNNKILKEFNLTLLSADKLTHLFKTVVIPNSNDNDKLKICKNYNESDCQDNDCRFLHLCLRFLAQKCSSGICKLSHNIKDSKVEFVLNLHGVSTNNNTRDILLKITNIPSVKYSIKSLEEENSVEDTLSDSKKISSPAKSNADVLLTKTRWAYDLDGDVKINEICFDSVESYCANEESGCDRLHCTAHFYWQVKFQQVGSSYTWFNFSEKQAIALEKAFCNPSNLKTQLPVVDPTSSKKGLLVVLKGRSLWEADFQTMKISLVGGKEILEIRRLCSKACVFKWYFLDINKDWIEYGCKDFTGNLPHSTINSADIENVYNNKGITVDFNVKNCNYTLFLNKMTQKNLQTGIVRNVRRRPVFSLPSGDNETDLPPNWEPMQIEERCRRVTLQPSSEEYKKINNLIQSRGNGNVYNILKIERIQNPFAYKAFLIKVQQMKVIYKNDAIIDIRQLFHGTGSDIVPKICDENFDWRLHGSSSGQAYGRGTYFAMQSSYSHNYAKPAANGDRFMFVAKVAVGTTTQGNSGITRPPINVHYNLPYDSTVDNVSNPSIIVKYERQEYYPEYLVTMK</sequence>
<accession>A0A5N5T5L4</accession>
<dbReference type="InterPro" id="IPR051712">
    <property type="entry name" value="ARTD-AVP"/>
</dbReference>
<keyword evidence="4" id="KW-0863">Zinc-finger</keyword>
<dbReference type="GO" id="GO:0003950">
    <property type="term" value="F:NAD+ poly-ADP-ribosyltransferase activity"/>
    <property type="evidence" value="ECO:0007669"/>
    <property type="project" value="InterPro"/>
</dbReference>
<dbReference type="InterPro" id="IPR000571">
    <property type="entry name" value="Znf_CCCH"/>
</dbReference>
<comment type="caution">
    <text evidence="9">The sequence shown here is derived from an EMBL/GenBank/DDBJ whole genome shotgun (WGS) entry which is preliminary data.</text>
</comment>
<gene>
    <name evidence="9" type="ORF">Anas_12883</name>
</gene>
<evidence type="ECO:0000256" key="3">
    <source>
        <dbReference type="ARBA" id="ARBA00024347"/>
    </source>
</evidence>
<evidence type="ECO:0000256" key="4">
    <source>
        <dbReference type="PROSITE-ProRule" id="PRU00723"/>
    </source>
</evidence>
<feature type="zinc finger region" description="C3H1-type" evidence="4">
    <location>
        <begin position="22"/>
        <end position="48"/>
    </location>
</feature>
<keyword evidence="4" id="KW-0862">Zinc</keyword>
<dbReference type="GO" id="GO:1990404">
    <property type="term" value="F:NAD+-protein mono-ADP-ribosyltransferase activity"/>
    <property type="evidence" value="ECO:0007669"/>
    <property type="project" value="TreeGrafter"/>
</dbReference>
<dbReference type="Proteomes" id="UP000326759">
    <property type="component" value="Unassembled WGS sequence"/>
</dbReference>
<dbReference type="GO" id="GO:0005634">
    <property type="term" value="C:nucleus"/>
    <property type="evidence" value="ECO:0007669"/>
    <property type="project" value="UniProtKB-SubCell"/>
</dbReference>
<organism evidence="9 10">
    <name type="scientific">Armadillidium nasatum</name>
    <dbReference type="NCBI Taxonomy" id="96803"/>
    <lineage>
        <taxon>Eukaryota</taxon>
        <taxon>Metazoa</taxon>
        <taxon>Ecdysozoa</taxon>
        <taxon>Arthropoda</taxon>
        <taxon>Crustacea</taxon>
        <taxon>Multicrustacea</taxon>
        <taxon>Malacostraca</taxon>
        <taxon>Eumalacostraca</taxon>
        <taxon>Peracarida</taxon>
        <taxon>Isopoda</taxon>
        <taxon>Oniscidea</taxon>
        <taxon>Crinocheta</taxon>
        <taxon>Armadillidiidae</taxon>
        <taxon>Armadillidium</taxon>
    </lineage>
</organism>
<name>A0A5N5T5L4_9CRUS</name>
<feature type="domain" description="C3H1-type" evidence="6">
    <location>
        <begin position="320"/>
        <end position="346"/>
    </location>
</feature>
<dbReference type="InterPro" id="IPR012317">
    <property type="entry name" value="Poly(ADP-ribose)pol_cat_dom"/>
</dbReference>
<dbReference type="Pfam" id="PF00644">
    <property type="entry name" value="PARP"/>
    <property type="match status" value="1"/>
</dbReference>
<keyword evidence="10" id="KW-1185">Reference proteome</keyword>
<feature type="zinc finger region" description="C3H1-type" evidence="4">
    <location>
        <begin position="320"/>
        <end position="346"/>
    </location>
</feature>
<dbReference type="SUPFAM" id="SSF117839">
    <property type="entry name" value="WWE domain"/>
    <property type="match status" value="1"/>
</dbReference>
<dbReference type="PROSITE" id="PS50103">
    <property type="entry name" value="ZF_C3H1"/>
    <property type="match status" value="2"/>
</dbReference>
<feature type="region of interest" description="Disordered" evidence="5">
    <location>
        <begin position="122"/>
        <end position="159"/>
    </location>
</feature>
<dbReference type="InterPro" id="IPR004170">
    <property type="entry name" value="WWE_dom"/>
</dbReference>
<dbReference type="Gene3D" id="3.30.720.50">
    <property type="match status" value="1"/>
</dbReference>
<dbReference type="SUPFAM" id="SSF56399">
    <property type="entry name" value="ADP-ribosylation"/>
    <property type="match status" value="1"/>
</dbReference>
<proteinExistence type="inferred from homology"/>
<dbReference type="InterPro" id="IPR037197">
    <property type="entry name" value="WWE_dom_sf"/>
</dbReference>